<dbReference type="AlphaFoldDB" id="A0A1Z4KR40"/>
<gene>
    <name evidence="1" type="ORF">NIES23_42350</name>
</gene>
<evidence type="ECO:0000313" key="2">
    <source>
        <dbReference type="Proteomes" id="UP000217507"/>
    </source>
</evidence>
<accession>A0A1Z4KR40</accession>
<dbReference type="EMBL" id="AP018216">
    <property type="protein sequence ID" value="BAY71417.1"/>
    <property type="molecule type" value="Genomic_DNA"/>
</dbReference>
<proteinExistence type="predicted"/>
<sequence length="34" mass="3779">MDANEVLQRYAVGEKILGRQTSEKSASSNQILLE</sequence>
<protein>
    <submittedName>
        <fullName evidence="1">Uncharacterized protein</fullName>
    </submittedName>
</protein>
<evidence type="ECO:0000313" key="1">
    <source>
        <dbReference type="EMBL" id="BAY71417.1"/>
    </source>
</evidence>
<organism evidence="1 2">
    <name type="scientific">Trichormus variabilis NIES-23</name>
    <dbReference type="NCBI Taxonomy" id="1973479"/>
    <lineage>
        <taxon>Bacteria</taxon>
        <taxon>Bacillati</taxon>
        <taxon>Cyanobacteriota</taxon>
        <taxon>Cyanophyceae</taxon>
        <taxon>Nostocales</taxon>
        <taxon>Nostocaceae</taxon>
        <taxon>Trichormus</taxon>
    </lineage>
</organism>
<name>A0A1Z4KR40_ANAVA</name>
<dbReference type="Proteomes" id="UP000217507">
    <property type="component" value="Chromosome"/>
</dbReference>
<reference evidence="1 2" key="1">
    <citation type="submission" date="2017-06" db="EMBL/GenBank/DDBJ databases">
        <title>Genome sequencing of cyanobaciteial culture collection at National Institute for Environmental Studies (NIES).</title>
        <authorList>
            <person name="Hirose Y."/>
            <person name="Shimura Y."/>
            <person name="Fujisawa T."/>
            <person name="Nakamura Y."/>
            <person name="Kawachi M."/>
        </authorList>
    </citation>
    <scope>NUCLEOTIDE SEQUENCE [LARGE SCALE GENOMIC DNA]</scope>
    <source>
        <strain evidence="1 2">NIES-23</strain>
    </source>
</reference>